<evidence type="ECO:0000256" key="1">
    <source>
        <dbReference type="SAM" id="MobiDB-lite"/>
    </source>
</evidence>
<dbReference type="EMBL" id="CP026252">
    <property type="protein sequence ID" value="AWP08066.1"/>
    <property type="molecule type" value="Genomic_DNA"/>
</dbReference>
<reference evidence="2 3" key="1">
    <citation type="submission" date="2017-12" db="EMBL/GenBank/DDBJ databases">
        <title>Integrating genomic resources of turbot (Scophthalmus maximus) in depth evaluation of genetic and physical mapping variation across individuals.</title>
        <authorList>
            <person name="Martinez P."/>
        </authorList>
    </citation>
    <scope>NUCLEOTIDE SEQUENCE [LARGE SCALE GENOMIC DNA]</scope>
</reference>
<dbReference type="Proteomes" id="UP000246464">
    <property type="component" value="Chromosome 10"/>
</dbReference>
<sequence length="84" mass="9646">MEKFERAVYREAGGELLSLSHSHVTLAMNENCPQDLKGEQHRSQRHKQTGQTDQESWLHNRLQGGRFLSCGGEEDYEQTVIHHG</sequence>
<name>A0A2U9BXF3_SCOMX</name>
<evidence type="ECO:0000313" key="2">
    <source>
        <dbReference type="EMBL" id="AWP08066.1"/>
    </source>
</evidence>
<proteinExistence type="predicted"/>
<keyword evidence="3" id="KW-1185">Reference proteome</keyword>
<organism evidence="2 3">
    <name type="scientific">Scophthalmus maximus</name>
    <name type="common">Turbot</name>
    <name type="synonym">Psetta maxima</name>
    <dbReference type="NCBI Taxonomy" id="52904"/>
    <lineage>
        <taxon>Eukaryota</taxon>
        <taxon>Metazoa</taxon>
        <taxon>Chordata</taxon>
        <taxon>Craniata</taxon>
        <taxon>Vertebrata</taxon>
        <taxon>Euteleostomi</taxon>
        <taxon>Actinopterygii</taxon>
        <taxon>Neopterygii</taxon>
        <taxon>Teleostei</taxon>
        <taxon>Neoteleostei</taxon>
        <taxon>Acanthomorphata</taxon>
        <taxon>Carangaria</taxon>
        <taxon>Pleuronectiformes</taxon>
        <taxon>Pleuronectoidei</taxon>
        <taxon>Scophthalmidae</taxon>
        <taxon>Scophthalmus</taxon>
    </lineage>
</organism>
<evidence type="ECO:0000313" key="3">
    <source>
        <dbReference type="Proteomes" id="UP000246464"/>
    </source>
</evidence>
<protein>
    <submittedName>
        <fullName evidence="2">Uncharacterized protein</fullName>
    </submittedName>
</protein>
<feature type="region of interest" description="Disordered" evidence="1">
    <location>
        <begin position="34"/>
        <end position="56"/>
    </location>
</feature>
<dbReference type="AlphaFoldDB" id="A0A2U9BXF3"/>
<gene>
    <name evidence="2" type="ORF">SMAX5B_010753</name>
</gene>
<accession>A0A2U9BXF3</accession>